<evidence type="ECO:0000313" key="2">
    <source>
        <dbReference type="Proteomes" id="UP000076929"/>
    </source>
</evidence>
<name>A0A172QX87_9CORY</name>
<dbReference type="OrthoDB" id="4416273at2"/>
<protein>
    <recommendedName>
        <fullName evidence="3">Chemotaxis protein</fullName>
    </recommendedName>
</protein>
<sequence length="87" mass="9393">MRINLPHAKELAHELCNLPTPDVPSLSMPDGTNFDIHHAISTALSTYGRNLTALANTAETLGHSTLNSLSDIEDTDAQLARSLEQLT</sequence>
<evidence type="ECO:0000313" key="1">
    <source>
        <dbReference type="EMBL" id="ANE05256.1"/>
    </source>
</evidence>
<dbReference type="KEGG" id="ccjz:ccrud_03395"/>
<organism evidence="1 2">
    <name type="scientific">Corynebacterium crudilactis</name>
    <dbReference type="NCBI Taxonomy" id="1652495"/>
    <lineage>
        <taxon>Bacteria</taxon>
        <taxon>Bacillati</taxon>
        <taxon>Actinomycetota</taxon>
        <taxon>Actinomycetes</taxon>
        <taxon>Mycobacteriales</taxon>
        <taxon>Corynebacteriaceae</taxon>
        <taxon>Corynebacterium</taxon>
    </lineage>
</organism>
<accession>A0A172QX87</accession>
<gene>
    <name evidence="1" type="ORF">ccrud_03395</name>
</gene>
<dbReference type="STRING" id="1652495.ccrud_03395"/>
<dbReference type="EMBL" id="CP015622">
    <property type="protein sequence ID" value="ANE05256.1"/>
    <property type="molecule type" value="Genomic_DNA"/>
</dbReference>
<dbReference type="AlphaFoldDB" id="A0A172QX87"/>
<proteinExistence type="predicted"/>
<dbReference type="RefSeq" id="WP_066569455.1">
    <property type="nucleotide sequence ID" value="NZ_CP015622.1"/>
</dbReference>
<evidence type="ECO:0008006" key="3">
    <source>
        <dbReference type="Google" id="ProtNLM"/>
    </source>
</evidence>
<reference evidence="1 2" key="1">
    <citation type="submission" date="2016-05" db="EMBL/GenBank/DDBJ databases">
        <title>Complete genome sequence of Corynebacterium crudilactis, a new Corynebacterium species isolated from raw cow's milk.</title>
        <authorList>
            <person name="Christian R."/>
            <person name="Zimmermann J."/>
            <person name="Lipski A."/>
            <person name="Kalinowski J."/>
        </authorList>
    </citation>
    <scope>NUCLEOTIDE SEQUENCE [LARGE SCALE GENOMIC DNA]</scope>
    <source>
        <strain evidence="1 2">JZ16</strain>
    </source>
</reference>
<dbReference type="Proteomes" id="UP000076929">
    <property type="component" value="Chromosome"/>
</dbReference>
<keyword evidence="2" id="KW-1185">Reference proteome</keyword>